<keyword evidence="2" id="KW-0812">Transmembrane</keyword>
<dbReference type="AlphaFoldDB" id="A0A9P6AYC8"/>
<keyword evidence="2" id="KW-1133">Transmembrane helix</keyword>
<evidence type="ECO:0000313" key="3">
    <source>
        <dbReference type="EMBL" id="KAF9514286.1"/>
    </source>
</evidence>
<feature type="transmembrane region" description="Helical" evidence="2">
    <location>
        <begin position="145"/>
        <end position="166"/>
    </location>
</feature>
<feature type="compositionally biased region" description="Pro residues" evidence="1">
    <location>
        <begin position="365"/>
        <end position="378"/>
    </location>
</feature>
<feature type="compositionally biased region" description="Basic and acidic residues" evidence="1">
    <location>
        <begin position="349"/>
        <end position="358"/>
    </location>
</feature>
<feature type="transmembrane region" description="Helical" evidence="2">
    <location>
        <begin position="105"/>
        <end position="133"/>
    </location>
</feature>
<sequence length="416" mass="46995">MTHISPTVYVFWTILSVALFGFLVSHLWKFDRFKSLRWDFEKRNGAFKRIMTYCYLTSVPTLIAYSMGMMVIKYKEGFVLIPGHGIVPKPYQLWSPQNVKWIHPLYMLLSVAWALEIVSHLEELCFWLFLVNLAPYSSWFSSIQFKIWVVGSVCSLVGLPLLTWFTREDPLKSEPITMMAGSIGSGLVTFCSLRVLWLFPAFIKRVRRAGGEPEVVIRLTVFKDLNISRTFFRFIFVISFLIISADGITRETHVNENAFATDLLATAGAIGLVVSSMFTLLIFFPRSIGREAGYTARTSFVGRRASMQLEPIVYSDRRGASRAPQVLPFTINQTRNVVVLDNDPLDPSSKSEQEKESRTWTSDTVPPPGASQPDPAPFHGPTITAHPYPSPPLVQAETLPPILKNYSSPINIVEDE</sequence>
<protein>
    <submittedName>
        <fullName evidence="3">Uncharacterized protein</fullName>
    </submittedName>
</protein>
<organism evidence="3 4">
    <name type="scientific">Hydnum rufescens UP504</name>
    <dbReference type="NCBI Taxonomy" id="1448309"/>
    <lineage>
        <taxon>Eukaryota</taxon>
        <taxon>Fungi</taxon>
        <taxon>Dikarya</taxon>
        <taxon>Basidiomycota</taxon>
        <taxon>Agaricomycotina</taxon>
        <taxon>Agaricomycetes</taxon>
        <taxon>Cantharellales</taxon>
        <taxon>Hydnaceae</taxon>
        <taxon>Hydnum</taxon>
    </lineage>
</organism>
<feature type="transmembrane region" description="Helical" evidence="2">
    <location>
        <begin position="6"/>
        <end position="29"/>
    </location>
</feature>
<feature type="transmembrane region" description="Helical" evidence="2">
    <location>
        <begin position="231"/>
        <end position="248"/>
    </location>
</feature>
<accession>A0A9P6AYC8</accession>
<evidence type="ECO:0000256" key="2">
    <source>
        <dbReference type="SAM" id="Phobius"/>
    </source>
</evidence>
<dbReference type="EMBL" id="MU128962">
    <property type="protein sequence ID" value="KAF9514286.1"/>
    <property type="molecule type" value="Genomic_DNA"/>
</dbReference>
<evidence type="ECO:0000313" key="4">
    <source>
        <dbReference type="Proteomes" id="UP000886523"/>
    </source>
</evidence>
<feature type="transmembrane region" description="Helical" evidence="2">
    <location>
        <begin position="178"/>
        <end position="199"/>
    </location>
</feature>
<evidence type="ECO:0000256" key="1">
    <source>
        <dbReference type="SAM" id="MobiDB-lite"/>
    </source>
</evidence>
<gene>
    <name evidence="3" type="ORF">BS47DRAFT_1485158</name>
</gene>
<feature type="transmembrane region" description="Helical" evidence="2">
    <location>
        <begin position="50"/>
        <end position="72"/>
    </location>
</feature>
<proteinExistence type="predicted"/>
<feature type="region of interest" description="Disordered" evidence="1">
    <location>
        <begin position="340"/>
        <end position="416"/>
    </location>
</feature>
<keyword evidence="2" id="KW-0472">Membrane</keyword>
<comment type="caution">
    <text evidence="3">The sequence shown here is derived from an EMBL/GenBank/DDBJ whole genome shotgun (WGS) entry which is preliminary data.</text>
</comment>
<feature type="transmembrane region" description="Helical" evidence="2">
    <location>
        <begin position="263"/>
        <end position="284"/>
    </location>
</feature>
<dbReference type="OrthoDB" id="2384193at2759"/>
<keyword evidence="4" id="KW-1185">Reference proteome</keyword>
<name>A0A9P6AYC8_9AGAM</name>
<reference evidence="3" key="1">
    <citation type="journal article" date="2020" name="Nat. Commun.">
        <title>Large-scale genome sequencing of mycorrhizal fungi provides insights into the early evolution of symbiotic traits.</title>
        <authorList>
            <person name="Miyauchi S."/>
            <person name="Kiss E."/>
            <person name="Kuo A."/>
            <person name="Drula E."/>
            <person name="Kohler A."/>
            <person name="Sanchez-Garcia M."/>
            <person name="Morin E."/>
            <person name="Andreopoulos B."/>
            <person name="Barry K.W."/>
            <person name="Bonito G."/>
            <person name="Buee M."/>
            <person name="Carver A."/>
            <person name="Chen C."/>
            <person name="Cichocki N."/>
            <person name="Clum A."/>
            <person name="Culley D."/>
            <person name="Crous P.W."/>
            <person name="Fauchery L."/>
            <person name="Girlanda M."/>
            <person name="Hayes R.D."/>
            <person name="Keri Z."/>
            <person name="LaButti K."/>
            <person name="Lipzen A."/>
            <person name="Lombard V."/>
            <person name="Magnuson J."/>
            <person name="Maillard F."/>
            <person name="Murat C."/>
            <person name="Nolan M."/>
            <person name="Ohm R.A."/>
            <person name="Pangilinan J."/>
            <person name="Pereira M.F."/>
            <person name="Perotto S."/>
            <person name="Peter M."/>
            <person name="Pfister S."/>
            <person name="Riley R."/>
            <person name="Sitrit Y."/>
            <person name="Stielow J.B."/>
            <person name="Szollosi G."/>
            <person name="Zifcakova L."/>
            <person name="Stursova M."/>
            <person name="Spatafora J.W."/>
            <person name="Tedersoo L."/>
            <person name="Vaario L.M."/>
            <person name="Yamada A."/>
            <person name="Yan M."/>
            <person name="Wang P."/>
            <person name="Xu J."/>
            <person name="Bruns T."/>
            <person name="Baldrian P."/>
            <person name="Vilgalys R."/>
            <person name="Dunand C."/>
            <person name="Henrissat B."/>
            <person name="Grigoriev I.V."/>
            <person name="Hibbett D."/>
            <person name="Nagy L.G."/>
            <person name="Martin F.M."/>
        </authorList>
    </citation>
    <scope>NUCLEOTIDE SEQUENCE</scope>
    <source>
        <strain evidence="3">UP504</strain>
    </source>
</reference>
<dbReference type="Proteomes" id="UP000886523">
    <property type="component" value="Unassembled WGS sequence"/>
</dbReference>